<name>A0A4R9GP99_9LEPT</name>
<feature type="domain" description="FecR protein" evidence="1">
    <location>
        <begin position="59"/>
        <end position="139"/>
    </location>
</feature>
<dbReference type="Pfam" id="PF04773">
    <property type="entry name" value="FecR"/>
    <property type="match status" value="1"/>
</dbReference>
<dbReference type="InterPro" id="IPR006860">
    <property type="entry name" value="FecR"/>
</dbReference>
<evidence type="ECO:0000259" key="1">
    <source>
        <dbReference type="Pfam" id="PF04773"/>
    </source>
</evidence>
<accession>A0A4R9GP99</accession>
<evidence type="ECO:0000313" key="2">
    <source>
        <dbReference type="EMBL" id="TGK18739.1"/>
    </source>
</evidence>
<dbReference type="AlphaFoldDB" id="A0A4R9GP99"/>
<dbReference type="Gene3D" id="2.60.120.1440">
    <property type="match status" value="1"/>
</dbReference>
<dbReference type="Proteomes" id="UP000297855">
    <property type="component" value="Unassembled WGS sequence"/>
</dbReference>
<proteinExistence type="predicted"/>
<dbReference type="PANTHER" id="PTHR38731:SF1">
    <property type="entry name" value="FECR PROTEIN DOMAIN-CONTAINING PROTEIN"/>
    <property type="match status" value="1"/>
</dbReference>
<gene>
    <name evidence="2" type="ORF">EHO61_09785</name>
</gene>
<dbReference type="PANTHER" id="PTHR38731">
    <property type="entry name" value="LIPL45-RELATED LIPOPROTEIN-RELATED"/>
    <property type="match status" value="1"/>
</dbReference>
<dbReference type="RefSeq" id="WP_135813412.1">
    <property type="nucleotide sequence ID" value="NZ_RQEV01000010.1"/>
</dbReference>
<evidence type="ECO:0000313" key="3">
    <source>
        <dbReference type="Proteomes" id="UP000297855"/>
    </source>
</evidence>
<keyword evidence="3" id="KW-1185">Reference proteome</keyword>
<protein>
    <submittedName>
        <fullName evidence="2">Iron dicitrate transport regulator FecR</fullName>
    </submittedName>
</protein>
<organism evidence="2 3">
    <name type="scientific">Leptospira fluminis</name>
    <dbReference type="NCBI Taxonomy" id="2484979"/>
    <lineage>
        <taxon>Bacteria</taxon>
        <taxon>Pseudomonadati</taxon>
        <taxon>Spirochaetota</taxon>
        <taxon>Spirochaetia</taxon>
        <taxon>Leptospirales</taxon>
        <taxon>Leptospiraceae</taxon>
        <taxon>Leptospira</taxon>
    </lineage>
</organism>
<dbReference type="EMBL" id="RQEV01000010">
    <property type="protein sequence ID" value="TGK18739.1"/>
    <property type="molecule type" value="Genomic_DNA"/>
</dbReference>
<reference evidence="2" key="1">
    <citation type="journal article" date="2019" name="PLoS Negl. Trop. Dis.">
        <title>Revisiting the worldwide diversity of Leptospira species in the environment.</title>
        <authorList>
            <person name="Vincent A.T."/>
            <person name="Schiettekatte O."/>
            <person name="Bourhy P."/>
            <person name="Veyrier F.J."/>
            <person name="Picardeau M."/>
        </authorList>
    </citation>
    <scope>NUCLEOTIDE SEQUENCE [LARGE SCALE GENOMIC DNA]</scope>
    <source>
        <strain evidence="2">SCS5</strain>
    </source>
</reference>
<dbReference type="OrthoDB" id="369729at2"/>
<sequence length="231" mass="25798">MTRIQIITTVLFLGIFCFDCRKDTSNRKGFVGFISGNVHIQRDGKSIKPETNQEIVGGDVIVTGDKSIVTVVFGENSTVLEIQSNSKFHFNEIANDKTFFQETGASWIVSNKLLKGEGITLQTPSTTAGVRGTKFYTTVYEDMIFTCHCEGKIELENKVDKSKRTNEQDYLSVTRGNKTIYITPADSQKEGISYNHNHSEIQNSPLGPQNKMSKEEFGLLISLVKKKLDSP</sequence>
<comment type="caution">
    <text evidence="2">The sequence shown here is derived from an EMBL/GenBank/DDBJ whole genome shotgun (WGS) entry which is preliminary data.</text>
</comment>